<reference evidence="4 5" key="1">
    <citation type="submission" date="2021-08" db="EMBL/GenBank/DDBJ databases">
        <authorList>
            <person name="Peeters C."/>
        </authorList>
    </citation>
    <scope>NUCLEOTIDE SEQUENCE [LARGE SCALE GENOMIC DNA]</scope>
    <source>
        <strain evidence="4 5">LMG 32289</strain>
    </source>
</reference>
<evidence type="ECO:0000313" key="4">
    <source>
        <dbReference type="EMBL" id="CAG9180267.1"/>
    </source>
</evidence>
<sequence length="230" mass="24514">MNTAGARAWIRHGWVTEVAALAAPCATWMSDSERARLDALPLPARRAQFVAGRWLARALLAEAMGGQWHDWSLSAEADAPPVVSGPVPAALSISHSTDRVACAVGTVALGLDIEACRPRKGLDALIAAVTTDDERRTLASHLDTDALTCFTHAWTLKEASIKRDGGGLFQTMLGGSVRIEAATSMHDANACTWQLDDHVLALCIDAPDALSLNGLPLPRYWKLVPATLSC</sequence>
<evidence type="ECO:0000313" key="5">
    <source>
        <dbReference type="Proteomes" id="UP000706525"/>
    </source>
</evidence>
<keyword evidence="5" id="KW-1185">Reference proteome</keyword>
<keyword evidence="2" id="KW-0808">Transferase</keyword>
<dbReference type="InterPro" id="IPR050559">
    <property type="entry name" value="P-Pant_transferase_sf"/>
</dbReference>
<accession>A0ABM8XJA9</accession>
<protein>
    <recommendedName>
        <fullName evidence="3">4'-phosphopantetheinyl transferase domain-containing protein</fullName>
    </recommendedName>
</protein>
<feature type="domain" description="4'-phosphopantetheinyl transferase" evidence="3">
    <location>
        <begin position="109"/>
        <end position="177"/>
    </location>
</feature>
<name>A0ABM8XJA9_9BURK</name>
<proteinExistence type="inferred from homology"/>
<gene>
    <name evidence="4" type="ORF">LMG32289_04571</name>
</gene>
<dbReference type="PANTHER" id="PTHR12215">
    <property type="entry name" value="PHOSPHOPANTETHEINE TRANSFERASE"/>
    <property type="match status" value="1"/>
</dbReference>
<dbReference type="InterPro" id="IPR008278">
    <property type="entry name" value="4-PPantetheinyl_Trfase_dom"/>
</dbReference>
<organism evidence="4 5">
    <name type="scientific">Cupriavidus pampae</name>
    <dbReference type="NCBI Taxonomy" id="659251"/>
    <lineage>
        <taxon>Bacteria</taxon>
        <taxon>Pseudomonadati</taxon>
        <taxon>Pseudomonadota</taxon>
        <taxon>Betaproteobacteria</taxon>
        <taxon>Burkholderiales</taxon>
        <taxon>Burkholderiaceae</taxon>
        <taxon>Cupriavidus</taxon>
    </lineage>
</organism>
<dbReference type="PANTHER" id="PTHR12215:SF10">
    <property type="entry name" value="L-AMINOADIPATE-SEMIALDEHYDE DEHYDROGENASE-PHOSPHOPANTETHEINYL TRANSFERASE"/>
    <property type="match status" value="1"/>
</dbReference>
<dbReference type="SUPFAM" id="SSF56214">
    <property type="entry name" value="4'-phosphopantetheinyl transferase"/>
    <property type="match status" value="2"/>
</dbReference>
<dbReference type="EMBL" id="CAJZAG010000009">
    <property type="protein sequence ID" value="CAG9180267.1"/>
    <property type="molecule type" value="Genomic_DNA"/>
</dbReference>
<evidence type="ECO:0000259" key="3">
    <source>
        <dbReference type="Pfam" id="PF01648"/>
    </source>
</evidence>
<evidence type="ECO:0000256" key="2">
    <source>
        <dbReference type="ARBA" id="ARBA00022679"/>
    </source>
</evidence>
<dbReference type="RefSeq" id="WP_223992388.1">
    <property type="nucleotide sequence ID" value="NZ_CAJZAG010000009.1"/>
</dbReference>
<comment type="similarity">
    <text evidence="1">Belongs to the P-Pant transferase superfamily. Gsp/Sfp/HetI/AcpT family.</text>
</comment>
<comment type="caution">
    <text evidence="4">The sequence shown here is derived from an EMBL/GenBank/DDBJ whole genome shotgun (WGS) entry which is preliminary data.</text>
</comment>
<dbReference type="Pfam" id="PF01648">
    <property type="entry name" value="ACPS"/>
    <property type="match status" value="1"/>
</dbReference>
<dbReference type="InterPro" id="IPR037143">
    <property type="entry name" value="4-PPantetheinyl_Trfase_dom_sf"/>
</dbReference>
<dbReference type="Gene3D" id="3.90.470.20">
    <property type="entry name" value="4'-phosphopantetheinyl transferase domain"/>
    <property type="match status" value="2"/>
</dbReference>
<evidence type="ECO:0000256" key="1">
    <source>
        <dbReference type="ARBA" id="ARBA00010990"/>
    </source>
</evidence>
<dbReference type="Proteomes" id="UP000706525">
    <property type="component" value="Unassembled WGS sequence"/>
</dbReference>